<comment type="caution">
    <text evidence="1">The sequence shown here is derived from an EMBL/GenBank/DDBJ whole genome shotgun (WGS) entry which is preliminary data.</text>
</comment>
<organism evidence="1 2">
    <name type="scientific">Ralstonia insidiosa</name>
    <dbReference type="NCBI Taxonomy" id="190721"/>
    <lineage>
        <taxon>Bacteria</taxon>
        <taxon>Pseudomonadati</taxon>
        <taxon>Pseudomonadota</taxon>
        <taxon>Betaproteobacteria</taxon>
        <taxon>Burkholderiales</taxon>
        <taxon>Burkholderiaceae</taxon>
        <taxon>Ralstonia</taxon>
    </lineage>
</organism>
<protein>
    <submittedName>
        <fullName evidence="1">Uncharacterized protein</fullName>
    </submittedName>
</protein>
<gene>
    <name evidence="1" type="ORF">HGR00_03240</name>
</gene>
<accession>A0A848NPF2</accession>
<dbReference type="EMBL" id="JABBZM010000002">
    <property type="protein sequence ID" value="NMV36921.1"/>
    <property type="molecule type" value="Genomic_DNA"/>
</dbReference>
<reference evidence="1 2" key="1">
    <citation type="submission" date="2020-04" db="EMBL/GenBank/DDBJ databases">
        <title>Ralstonia insidiosa genome sequencing and assembly.</title>
        <authorList>
            <person name="Martins R.C.R."/>
            <person name="Perdigao-Neto L.V."/>
            <person name="Levin A.S.S."/>
            <person name="Costa S.F."/>
        </authorList>
    </citation>
    <scope>NUCLEOTIDE SEQUENCE [LARGE SCALE GENOMIC DNA]</scope>
    <source>
        <strain evidence="1 2">5047</strain>
    </source>
</reference>
<sequence>MAVSIVKLFSPVQLGTGASIIYTAPTNPLTTVKNGRVRLTNTSGSAASVTLYTVPNGGTAGVGNECLPAVSIPGGQNLDVDFPSLGPGDTLQGLSGTASVITVSEMGGVLYS</sequence>
<proteinExistence type="predicted"/>
<evidence type="ECO:0000313" key="2">
    <source>
        <dbReference type="Proteomes" id="UP000575469"/>
    </source>
</evidence>
<dbReference type="AlphaFoldDB" id="A0A848NPF2"/>
<dbReference type="RefSeq" id="WP_169339210.1">
    <property type="nucleotide sequence ID" value="NZ_JABBZM010000002.1"/>
</dbReference>
<dbReference type="Proteomes" id="UP000575469">
    <property type="component" value="Unassembled WGS sequence"/>
</dbReference>
<evidence type="ECO:0000313" key="1">
    <source>
        <dbReference type="EMBL" id="NMV36921.1"/>
    </source>
</evidence>
<name>A0A848NPF2_9RALS</name>